<dbReference type="AlphaFoldDB" id="A0A415J1U7"/>
<evidence type="ECO:0000256" key="3">
    <source>
        <dbReference type="ARBA" id="ARBA00023163"/>
    </source>
</evidence>
<protein>
    <submittedName>
        <fullName evidence="5">MarR family transcriptional regulator</fullName>
    </submittedName>
</protein>
<proteinExistence type="predicted"/>
<dbReference type="InterPro" id="IPR036390">
    <property type="entry name" value="WH_DNA-bd_sf"/>
</dbReference>
<evidence type="ECO:0000259" key="4">
    <source>
        <dbReference type="PROSITE" id="PS50995"/>
    </source>
</evidence>
<evidence type="ECO:0000313" key="8">
    <source>
        <dbReference type="Proteomes" id="UP000595038"/>
    </source>
</evidence>
<dbReference type="GO" id="GO:0003677">
    <property type="term" value="F:DNA binding"/>
    <property type="evidence" value="ECO:0007669"/>
    <property type="project" value="UniProtKB-KW"/>
</dbReference>
<dbReference type="PANTHER" id="PTHR35790:SF4">
    <property type="entry name" value="HTH-TYPE TRANSCRIPTIONAL REGULATOR PCHR"/>
    <property type="match status" value="1"/>
</dbReference>
<sequence length="168" mass="19940">MEHLTHAKQEIFDLYIRLIHQQEQQETVMKERISAEMKKMEREFGAEMRLNMSDIHTISCIGDHEPINVTSISEKMEFSKATVSRITAKLTEKGLVSKTQLSDNKKEIYFRLSHKGRSIHHLHQREHDKIEQRFKRFLSRYSFDEILFARALFRDLLTADFLADTEKT</sequence>
<reference evidence="5 8" key="2">
    <citation type="submission" date="2020-12" db="EMBL/GenBank/DDBJ databases">
        <title>FDA dAtabase for Regulatory Grade micrObial Sequences (FDA-ARGOS): Supporting development and validation of Infectious Disease Dx tests.</title>
        <authorList>
            <person name="Nelson B."/>
            <person name="Plummer A."/>
            <person name="Tallon L."/>
            <person name="Sadzewicz L."/>
            <person name="Zhao X."/>
            <person name="Boylan J."/>
            <person name="Ott S."/>
            <person name="Bowen H."/>
            <person name="Vavikolanu K."/>
            <person name="Mehta A."/>
            <person name="Aluvathingal J."/>
            <person name="Nadendla S."/>
            <person name="Myers T."/>
            <person name="Yan Y."/>
            <person name="Sichtig H."/>
        </authorList>
    </citation>
    <scope>NUCLEOTIDE SEQUENCE [LARGE SCALE GENOMIC DNA]</scope>
    <source>
        <strain evidence="5 8">FDAARGOS_923</strain>
    </source>
</reference>
<dbReference type="EMBL" id="CP065647">
    <property type="protein sequence ID" value="QPR71733.1"/>
    <property type="molecule type" value="Genomic_DNA"/>
</dbReference>
<dbReference type="InterPro" id="IPR000835">
    <property type="entry name" value="HTH_MarR-typ"/>
</dbReference>
<dbReference type="Proteomes" id="UP000435910">
    <property type="component" value="Unassembled WGS sequence"/>
</dbReference>
<dbReference type="GO" id="GO:0003700">
    <property type="term" value="F:DNA-binding transcription factor activity"/>
    <property type="evidence" value="ECO:0007669"/>
    <property type="project" value="InterPro"/>
</dbReference>
<dbReference type="Proteomes" id="UP000595038">
    <property type="component" value="Chromosome"/>
</dbReference>
<dbReference type="Gene3D" id="1.10.10.10">
    <property type="entry name" value="Winged helix-like DNA-binding domain superfamily/Winged helix DNA-binding domain"/>
    <property type="match status" value="1"/>
</dbReference>
<dbReference type="OMA" id="IEMGMTK"/>
<accession>A0A415J1U7</accession>
<keyword evidence="2" id="KW-0238">DNA-binding</keyword>
<dbReference type="PANTHER" id="PTHR35790">
    <property type="entry name" value="HTH-TYPE TRANSCRIPTIONAL REGULATOR PCHR"/>
    <property type="match status" value="1"/>
</dbReference>
<reference evidence="6 7" key="1">
    <citation type="submission" date="2019-06" db="EMBL/GenBank/DDBJ databases">
        <title>Genome sequence analysis of &gt;100 Bacillus licheniformis strains suggests intrinsic resistance to this species.</title>
        <authorList>
            <person name="Wels M."/>
            <person name="Siezen R.J."/>
            <person name="Johansen E."/>
            <person name="Stuer-Lauridsen B."/>
            <person name="Bjerre K."/>
            <person name="Nielsen B.K.K."/>
        </authorList>
    </citation>
    <scope>NUCLEOTIDE SEQUENCE [LARGE SCALE GENOMIC DNA]</scope>
    <source>
        <strain evidence="6 7">BAC-16736</strain>
    </source>
</reference>
<evidence type="ECO:0000313" key="5">
    <source>
        <dbReference type="EMBL" id="QPR71733.1"/>
    </source>
</evidence>
<feature type="domain" description="HTH marR-type" evidence="4">
    <location>
        <begin position="8"/>
        <end position="158"/>
    </location>
</feature>
<evidence type="ECO:0000256" key="1">
    <source>
        <dbReference type="ARBA" id="ARBA00023015"/>
    </source>
</evidence>
<dbReference type="GeneID" id="92861712"/>
<evidence type="ECO:0000313" key="6">
    <source>
        <dbReference type="EMBL" id="TWL25716.1"/>
    </source>
</evidence>
<name>A0A415J1U7_BACLI</name>
<organism evidence="6 7">
    <name type="scientific">Bacillus licheniformis</name>
    <dbReference type="NCBI Taxonomy" id="1402"/>
    <lineage>
        <taxon>Bacteria</taxon>
        <taxon>Bacillati</taxon>
        <taxon>Bacillota</taxon>
        <taxon>Bacilli</taxon>
        <taxon>Bacillales</taxon>
        <taxon>Bacillaceae</taxon>
        <taxon>Bacillus</taxon>
    </lineage>
</organism>
<dbReference type="SMART" id="SM00347">
    <property type="entry name" value="HTH_MARR"/>
    <property type="match status" value="1"/>
</dbReference>
<evidence type="ECO:0000313" key="7">
    <source>
        <dbReference type="Proteomes" id="UP000435910"/>
    </source>
</evidence>
<dbReference type="InterPro" id="IPR036388">
    <property type="entry name" value="WH-like_DNA-bd_sf"/>
</dbReference>
<dbReference type="Pfam" id="PF01047">
    <property type="entry name" value="MarR"/>
    <property type="match status" value="1"/>
</dbReference>
<dbReference type="EMBL" id="NILC01000026">
    <property type="protein sequence ID" value="TWL25716.1"/>
    <property type="molecule type" value="Genomic_DNA"/>
</dbReference>
<dbReference type="PROSITE" id="PS50995">
    <property type="entry name" value="HTH_MARR_2"/>
    <property type="match status" value="1"/>
</dbReference>
<evidence type="ECO:0000256" key="2">
    <source>
        <dbReference type="ARBA" id="ARBA00023125"/>
    </source>
</evidence>
<dbReference type="RefSeq" id="WP_003181450.1">
    <property type="nucleotide sequence ID" value="NZ_BEXU01000005.1"/>
</dbReference>
<dbReference type="InterPro" id="IPR052067">
    <property type="entry name" value="Metal_resp_HTH_trans_reg"/>
</dbReference>
<dbReference type="SUPFAM" id="SSF46785">
    <property type="entry name" value="Winged helix' DNA-binding domain"/>
    <property type="match status" value="1"/>
</dbReference>
<gene>
    <name evidence="6" type="ORF">CHCC16736_4599</name>
    <name evidence="5" type="ORF">I6G80_18185</name>
</gene>
<keyword evidence="1" id="KW-0805">Transcription regulation</keyword>
<keyword evidence="3" id="KW-0804">Transcription</keyword>